<accession>A0A252BTI6</accession>
<gene>
    <name evidence="1" type="ORF">HK26_03530</name>
</gene>
<organism evidence="1 2">
    <name type="scientific">Acetobacter okinawensis</name>
    <dbReference type="NCBI Taxonomy" id="1076594"/>
    <lineage>
        <taxon>Bacteria</taxon>
        <taxon>Pseudomonadati</taxon>
        <taxon>Pseudomonadota</taxon>
        <taxon>Alphaproteobacteria</taxon>
        <taxon>Acetobacterales</taxon>
        <taxon>Acetobacteraceae</taxon>
        <taxon>Acetobacter</taxon>
    </lineage>
</organism>
<name>A0A252BTI6_9PROT</name>
<evidence type="ECO:0008006" key="3">
    <source>
        <dbReference type="Google" id="ProtNLM"/>
    </source>
</evidence>
<dbReference type="STRING" id="1236501.GCA_000613865_00501"/>
<dbReference type="AlphaFoldDB" id="A0A252BTI6"/>
<comment type="caution">
    <text evidence="1">The sequence shown here is derived from an EMBL/GenBank/DDBJ whole genome shotgun (WGS) entry which is preliminary data.</text>
</comment>
<keyword evidence="2" id="KW-1185">Reference proteome</keyword>
<evidence type="ECO:0000313" key="2">
    <source>
        <dbReference type="Proteomes" id="UP000194931"/>
    </source>
</evidence>
<sequence length="448" mass="47893">MKKNVLVTVSGIAILGGIAWFGAHHAERVMVDKGIERFKQALGPDVSFTYTRAKPGLLGRSVRFYGLVFRQGPETMTADEAELSKPDTQDSDVTRIHHLSFRNFQLADPAGSLHLATVEMDDLALPTRTEDPAAPTMQSLSIGHVQATGLHGFASALQSDIAADTAAMDNFGANEASHLQARNVSLSTDVAPPRHVHADSIVVDGVALADLYTSLTTGAPYSAHISSTTRDITIDRLSMDGATPLMRAKRVLSHATHTDATEQEVSSIQELELRPDVPNMGWLPSLGYDHFVGNVVLNDTYTPKTGTLHVETLSIDSANMGRLHINGEFTQAASASMLNGNNADMQVTSMTMTYIDHGLVPRALGAIAAARGLPPQAFVAFVQSQSATAQNPAYAGFFRWLGNPGKQTLSIGIKPDQPMPLMQVVATLGNLASMPELAKQIGLSVQAH</sequence>
<dbReference type="OrthoDB" id="7225413at2"/>
<dbReference type="EMBL" id="JOPJ01000017">
    <property type="protein sequence ID" value="OUJ12255.1"/>
    <property type="molecule type" value="Genomic_DNA"/>
</dbReference>
<evidence type="ECO:0000313" key="1">
    <source>
        <dbReference type="EMBL" id="OUJ12255.1"/>
    </source>
</evidence>
<dbReference type="RefSeq" id="WP_086639473.1">
    <property type="nucleotide sequence ID" value="NZ_JOPJ01000017.1"/>
</dbReference>
<protein>
    <recommendedName>
        <fullName evidence="3">DUF945 domain-containing protein</fullName>
    </recommendedName>
</protein>
<reference evidence="2" key="1">
    <citation type="submission" date="2014-06" db="EMBL/GenBank/DDBJ databases">
        <authorList>
            <person name="Winans N.J."/>
            <person name="Newell P.D."/>
            <person name="Douglas A.E."/>
        </authorList>
    </citation>
    <scope>NUCLEOTIDE SEQUENCE [LARGE SCALE GENOMIC DNA]</scope>
</reference>
<proteinExistence type="predicted"/>
<dbReference type="Proteomes" id="UP000194931">
    <property type="component" value="Unassembled WGS sequence"/>
</dbReference>